<evidence type="ECO:0000256" key="7">
    <source>
        <dbReference type="ARBA" id="ARBA00023288"/>
    </source>
</evidence>
<dbReference type="RefSeq" id="XP_022465201.1">
    <property type="nucleotide sequence ID" value="XM_022608735.1"/>
</dbReference>
<feature type="transmembrane region" description="Helical" evidence="10">
    <location>
        <begin position="42"/>
        <end position="59"/>
    </location>
</feature>
<dbReference type="EC" id="2.3.1.225" evidence="10"/>
<evidence type="ECO:0000256" key="4">
    <source>
        <dbReference type="ARBA" id="ARBA00022989"/>
    </source>
</evidence>
<proteinExistence type="inferred from homology"/>
<keyword evidence="4 10" id="KW-1133">Transmembrane helix</keyword>
<keyword evidence="7" id="KW-0449">Lipoprotein</keyword>
<dbReference type="EMBL" id="HE978319">
    <property type="protein sequence ID" value="CCK70955.1"/>
    <property type="molecule type" value="Genomic_DNA"/>
</dbReference>
<dbReference type="STRING" id="1071383.J7R7W3"/>
<dbReference type="InterPro" id="IPR039859">
    <property type="entry name" value="PFA4/ZDH16/20/ERF2-like"/>
</dbReference>
<protein>
    <recommendedName>
        <fullName evidence="10">Palmitoyltransferase</fullName>
        <ecNumber evidence="10">2.3.1.225</ecNumber>
    </recommendedName>
</protein>
<name>J7R7W3_HUIN7</name>
<evidence type="ECO:0000256" key="2">
    <source>
        <dbReference type="ARBA" id="ARBA00022679"/>
    </source>
</evidence>
<dbReference type="eggNOG" id="KOG1314">
    <property type="taxonomic scope" value="Eukaryota"/>
</dbReference>
<evidence type="ECO:0000256" key="5">
    <source>
        <dbReference type="ARBA" id="ARBA00023136"/>
    </source>
</evidence>
<evidence type="ECO:0000313" key="12">
    <source>
        <dbReference type="EMBL" id="CCK70955.1"/>
    </source>
</evidence>
<feature type="transmembrane region" description="Helical" evidence="10">
    <location>
        <begin position="170"/>
        <end position="192"/>
    </location>
</feature>
<accession>J7R7W3</accession>
<comment type="domain">
    <text evidence="10">The DHHC domain is required for palmitoyltransferase activity.</text>
</comment>
<evidence type="ECO:0000259" key="11">
    <source>
        <dbReference type="Pfam" id="PF01529"/>
    </source>
</evidence>
<dbReference type="OMA" id="TMNCVGY"/>
<dbReference type="KEGG" id="kng:KNAG_0F02930"/>
<evidence type="ECO:0000256" key="9">
    <source>
        <dbReference type="ARBA" id="ARBA00048048"/>
    </source>
</evidence>
<dbReference type="AlphaFoldDB" id="J7R7W3"/>
<gene>
    <name evidence="12" type="primary">KNAG0F02930</name>
    <name evidence="12" type="ordered locus">KNAG_0F02930</name>
</gene>
<reference evidence="12 13" key="1">
    <citation type="journal article" date="2011" name="Proc. Natl. Acad. Sci. U.S.A.">
        <title>Evolutionary erosion of yeast sex chromosomes by mating-type switching accidents.</title>
        <authorList>
            <person name="Gordon J.L."/>
            <person name="Armisen D."/>
            <person name="Proux-Wera E."/>
            <person name="Oheigeartaigh S.S."/>
            <person name="Byrne K.P."/>
            <person name="Wolfe K.H."/>
        </authorList>
    </citation>
    <scope>NUCLEOTIDE SEQUENCE [LARGE SCALE GENOMIC DNA]</scope>
    <source>
        <strain evidence="13">ATCC MYA-139 / BCRC 22969 / CBS 8797 / CCRC 22969 / KCTC 17520 / NBRC 10181 / NCYC 3082</strain>
    </source>
</reference>
<evidence type="ECO:0000313" key="13">
    <source>
        <dbReference type="Proteomes" id="UP000006310"/>
    </source>
</evidence>
<comment type="subcellular location">
    <subcellularLocation>
        <location evidence="1">Membrane</location>
        <topology evidence="1">Multi-pass membrane protein</topology>
    </subcellularLocation>
</comment>
<comment type="similarity">
    <text evidence="10">Belongs to the DHHC palmitoyltransferase family.</text>
</comment>
<keyword evidence="3 10" id="KW-0812">Transmembrane</keyword>
<dbReference type="GO" id="GO:0019706">
    <property type="term" value="F:protein-cysteine S-palmitoyltransferase activity"/>
    <property type="evidence" value="ECO:0007669"/>
    <property type="project" value="UniProtKB-EC"/>
</dbReference>
<dbReference type="PROSITE" id="PS50216">
    <property type="entry name" value="DHHC"/>
    <property type="match status" value="1"/>
</dbReference>
<dbReference type="GeneID" id="34526670"/>
<dbReference type="HOGENOM" id="CLU_027721_8_0_1"/>
<keyword evidence="2 10" id="KW-0808">Transferase</keyword>
<comment type="catalytic activity">
    <reaction evidence="9 10">
        <text>L-cysteinyl-[protein] + hexadecanoyl-CoA = S-hexadecanoyl-L-cysteinyl-[protein] + CoA</text>
        <dbReference type="Rhea" id="RHEA:36683"/>
        <dbReference type="Rhea" id="RHEA-COMP:10131"/>
        <dbReference type="Rhea" id="RHEA-COMP:11032"/>
        <dbReference type="ChEBI" id="CHEBI:29950"/>
        <dbReference type="ChEBI" id="CHEBI:57287"/>
        <dbReference type="ChEBI" id="CHEBI:57379"/>
        <dbReference type="ChEBI" id="CHEBI:74151"/>
        <dbReference type="EC" id="2.3.1.225"/>
    </reaction>
</comment>
<keyword evidence="13" id="KW-1185">Reference proteome</keyword>
<dbReference type="GO" id="GO:0016020">
    <property type="term" value="C:membrane"/>
    <property type="evidence" value="ECO:0007669"/>
    <property type="project" value="UniProtKB-SubCell"/>
</dbReference>
<dbReference type="PANTHER" id="PTHR12246">
    <property type="entry name" value="PALMITOYLTRANSFERASE ZDHHC16"/>
    <property type="match status" value="1"/>
</dbReference>
<feature type="domain" description="Palmitoyltransferase DHHC" evidence="11">
    <location>
        <begin position="79"/>
        <end position="210"/>
    </location>
</feature>
<dbReference type="Pfam" id="PF01529">
    <property type="entry name" value="DHHC"/>
    <property type="match status" value="1"/>
</dbReference>
<sequence>MPVQLKQPWHGIAIPCSLIFFIGYPAHWFILRNSLSNKRQIIFQFCLTMIWISYYMAIYTNPGKPPHGSAQQHTDGDMNRYCAKCNGFKPERSHHCKTCQQCVLMMDHHCPWTMNCLGFGNFPQFMRFLIWVIITTSQLFWYLLLRIAAIWQARNMPIKGGVVSTTTKELVSLVVLTPMDLFVLFTITALFVRCVTNQVIGGMTQIESWEMERLQNMFYSKKLLPIMIERVWEKFPHEQTPEHELEAEKLLEMNEQGLLKFSSVVNFPYDVDLLTNIHQSLGSPMLLLWPFSTAQGNGVTFQKNDISTYEDNLSISDLLLCLSWPPDGGRRIPHPQREDGAHMIDQTVEDGEFMIRKRNSPIESRTTWENQWGETLEGFGVDPMNE</sequence>
<dbReference type="Proteomes" id="UP000006310">
    <property type="component" value="Chromosome 6"/>
</dbReference>
<reference evidence="13" key="2">
    <citation type="submission" date="2012-08" db="EMBL/GenBank/DDBJ databases">
        <title>Genome sequence of Kazachstania naganishii.</title>
        <authorList>
            <person name="Gordon J.L."/>
            <person name="Armisen D."/>
            <person name="Proux-Wera E."/>
            <person name="OhEigeartaigh S.S."/>
            <person name="Byrne K.P."/>
            <person name="Wolfe K.H."/>
        </authorList>
    </citation>
    <scope>NUCLEOTIDE SEQUENCE [LARGE SCALE GENOMIC DNA]</scope>
    <source>
        <strain evidence="13">ATCC MYA-139 / BCRC 22969 / CBS 8797 / CCRC 22969 / KCTC 17520 / NBRC 10181 / NCYC 3082</strain>
    </source>
</reference>
<keyword evidence="6" id="KW-0564">Palmitate</keyword>
<evidence type="ECO:0000256" key="6">
    <source>
        <dbReference type="ARBA" id="ARBA00023139"/>
    </source>
</evidence>
<dbReference type="InterPro" id="IPR001594">
    <property type="entry name" value="Palmitoyltrfase_DHHC"/>
</dbReference>
<evidence type="ECO:0000256" key="3">
    <source>
        <dbReference type="ARBA" id="ARBA00022692"/>
    </source>
</evidence>
<evidence type="ECO:0000256" key="8">
    <source>
        <dbReference type="ARBA" id="ARBA00023315"/>
    </source>
</evidence>
<organism evidence="12 13">
    <name type="scientific">Huiozyma naganishii (strain ATCC MYA-139 / BCRC 22969 / CBS 8797 / KCTC 17520 / NBRC 10181 / NCYC 3082 / Yp74L-3)</name>
    <name type="common">Yeast</name>
    <name type="synonym">Kazachstania naganishii</name>
    <dbReference type="NCBI Taxonomy" id="1071383"/>
    <lineage>
        <taxon>Eukaryota</taxon>
        <taxon>Fungi</taxon>
        <taxon>Dikarya</taxon>
        <taxon>Ascomycota</taxon>
        <taxon>Saccharomycotina</taxon>
        <taxon>Saccharomycetes</taxon>
        <taxon>Saccharomycetales</taxon>
        <taxon>Saccharomycetaceae</taxon>
        <taxon>Huiozyma</taxon>
    </lineage>
</organism>
<feature type="transmembrane region" description="Helical" evidence="10">
    <location>
        <begin position="128"/>
        <end position="149"/>
    </location>
</feature>
<dbReference type="GO" id="GO:0005783">
    <property type="term" value="C:endoplasmic reticulum"/>
    <property type="evidence" value="ECO:0007669"/>
    <property type="project" value="EnsemblFungi"/>
</dbReference>
<evidence type="ECO:0000256" key="10">
    <source>
        <dbReference type="RuleBase" id="RU079119"/>
    </source>
</evidence>
<dbReference type="OrthoDB" id="331948at2759"/>
<keyword evidence="8 10" id="KW-0012">Acyltransferase</keyword>
<feature type="transmembrane region" description="Helical" evidence="10">
    <location>
        <begin position="12"/>
        <end position="30"/>
    </location>
</feature>
<keyword evidence="5 10" id="KW-0472">Membrane</keyword>
<evidence type="ECO:0000256" key="1">
    <source>
        <dbReference type="ARBA" id="ARBA00004141"/>
    </source>
</evidence>